<dbReference type="InterPro" id="IPR001753">
    <property type="entry name" value="Enoyl-CoA_hydra/iso"/>
</dbReference>
<dbReference type="GO" id="GO:0016836">
    <property type="term" value="F:hydro-lyase activity"/>
    <property type="evidence" value="ECO:0007669"/>
    <property type="project" value="UniProtKB-ARBA"/>
</dbReference>
<dbReference type="CDD" id="cd06558">
    <property type="entry name" value="crotonase-like"/>
    <property type="match status" value="1"/>
</dbReference>
<accession>A0A7C4XKQ9</accession>
<comment type="caution">
    <text evidence="3">The sequence shown here is derived from an EMBL/GenBank/DDBJ whole genome shotgun (WGS) entry which is preliminary data.</text>
</comment>
<comment type="similarity">
    <text evidence="1">Belongs to the enoyl-CoA hydratase/isomerase family.</text>
</comment>
<name>A0A7C4XKQ9_UNCW3</name>
<dbReference type="EMBL" id="DTGZ01000117">
    <property type="protein sequence ID" value="HGV97896.1"/>
    <property type="molecule type" value="Genomic_DNA"/>
</dbReference>
<dbReference type="FunFam" id="3.90.226.10:FF:000009">
    <property type="entry name" value="Carnitinyl-CoA dehydratase"/>
    <property type="match status" value="1"/>
</dbReference>
<reference evidence="3" key="1">
    <citation type="journal article" date="2020" name="mSystems">
        <title>Genome- and Community-Level Interaction Insights into Carbon Utilization and Element Cycling Functions of Hydrothermarchaeota in Hydrothermal Sediment.</title>
        <authorList>
            <person name="Zhou Z."/>
            <person name="Liu Y."/>
            <person name="Xu W."/>
            <person name="Pan J."/>
            <person name="Luo Z.H."/>
            <person name="Li M."/>
        </authorList>
    </citation>
    <scope>NUCLEOTIDE SEQUENCE [LARGE SCALE GENOMIC DNA]</scope>
    <source>
        <strain evidence="3">SpSt-774</strain>
    </source>
</reference>
<evidence type="ECO:0000256" key="1">
    <source>
        <dbReference type="ARBA" id="ARBA00005254"/>
    </source>
</evidence>
<protein>
    <submittedName>
        <fullName evidence="3">Crotonase</fullName>
    </submittedName>
</protein>
<dbReference type="Gene3D" id="1.10.12.10">
    <property type="entry name" value="Lyase 2-enoyl-coa Hydratase, Chain A, domain 2"/>
    <property type="match status" value="1"/>
</dbReference>
<proteinExistence type="inferred from homology"/>
<keyword evidence="2" id="KW-0456">Lyase</keyword>
<dbReference type="AlphaFoldDB" id="A0A7C4XKQ9"/>
<dbReference type="InterPro" id="IPR029045">
    <property type="entry name" value="ClpP/crotonase-like_dom_sf"/>
</dbReference>
<dbReference type="PANTHER" id="PTHR11941">
    <property type="entry name" value="ENOYL-COA HYDRATASE-RELATED"/>
    <property type="match status" value="1"/>
</dbReference>
<dbReference type="GO" id="GO:0006635">
    <property type="term" value="P:fatty acid beta-oxidation"/>
    <property type="evidence" value="ECO:0007669"/>
    <property type="project" value="TreeGrafter"/>
</dbReference>
<dbReference type="InterPro" id="IPR014748">
    <property type="entry name" value="Enoyl-CoA_hydra_C"/>
</dbReference>
<dbReference type="PANTHER" id="PTHR11941:SF54">
    <property type="entry name" value="ENOYL-COA HYDRATASE, MITOCHONDRIAL"/>
    <property type="match status" value="1"/>
</dbReference>
<evidence type="ECO:0000256" key="2">
    <source>
        <dbReference type="ARBA" id="ARBA00023239"/>
    </source>
</evidence>
<dbReference type="SUPFAM" id="SSF52096">
    <property type="entry name" value="ClpP/crotonase"/>
    <property type="match status" value="1"/>
</dbReference>
<evidence type="ECO:0000313" key="3">
    <source>
        <dbReference type="EMBL" id="HGV97896.1"/>
    </source>
</evidence>
<dbReference type="FunFam" id="1.10.12.10:FF:000001">
    <property type="entry name" value="Probable enoyl-CoA hydratase, mitochondrial"/>
    <property type="match status" value="1"/>
</dbReference>
<dbReference type="Gene3D" id="3.90.226.10">
    <property type="entry name" value="2-enoyl-CoA Hydratase, Chain A, domain 1"/>
    <property type="match status" value="1"/>
</dbReference>
<dbReference type="Pfam" id="PF00378">
    <property type="entry name" value="ECH_1"/>
    <property type="match status" value="1"/>
</dbReference>
<sequence>MSTQDYKNISVETGDKIAVLKVARPEVLNAVNTETILEIESAIRELNENQEVRVIIITGEGKSFVSGSDISKLAQMDSLKAREYSQLGQRVLSFIENMEKVVIAAVNGYALGSGCEIAMACDIRIASEKAKFSQPEVKLGLIPGHAGTQRLARLIGVGRAKELIFTGEMIDAQEAYRIGLVNKVVPAENLMDEAKAIARKIIENAGPNAVKIAKTVINRGIDANLQTANSYESEAFSILFSLDEAKEGMKAFLEKRKPNWAG</sequence>
<organism evidence="3">
    <name type="scientific">candidate division WOR-3 bacterium</name>
    <dbReference type="NCBI Taxonomy" id="2052148"/>
    <lineage>
        <taxon>Bacteria</taxon>
        <taxon>Bacteria division WOR-3</taxon>
    </lineage>
</organism>
<gene>
    <name evidence="3" type="ORF">ENV60_06335</name>
</gene>